<reference evidence="2" key="1">
    <citation type="submission" date="2018-04" db="EMBL/GenBank/DDBJ databases">
        <title>Transcriptome assembly of Sipha flava.</title>
        <authorList>
            <person name="Scully E.D."/>
            <person name="Geib S.M."/>
            <person name="Palmer N.A."/>
            <person name="Koch K."/>
            <person name="Bradshaw J."/>
            <person name="Heng-Moss T."/>
            <person name="Sarath G."/>
        </authorList>
    </citation>
    <scope>NUCLEOTIDE SEQUENCE</scope>
</reference>
<feature type="signal peptide" evidence="1">
    <location>
        <begin position="1"/>
        <end position="30"/>
    </location>
</feature>
<feature type="chain" id="PRO_5015659631" evidence="1">
    <location>
        <begin position="31"/>
        <end position="110"/>
    </location>
</feature>
<accession>A0A2S2QBV3</accession>
<keyword evidence="1" id="KW-0732">Signal</keyword>
<evidence type="ECO:0000313" key="2">
    <source>
        <dbReference type="EMBL" id="MBY74682.1"/>
    </source>
</evidence>
<dbReference type="AlphaFoldDB" id="A0A2S2QBV3"/>
<sequence length="110" mass="11954">MRIRVRNKSRVKRTALLLACALYVFVQTSAMTTTAAATAKCMKFSVSSLTWVNPCSFAPVAVVRAWEHVKCLWHQSTAAAAIAAAALALQFFQSCAKCYPPSPPQPPPQN</sequence>
<gene>
    <name evidence="2" type="ORF">g.88544</name>
</gene>
<proteinExistence type="predicted"/>
<organism evidence="2">
    <name type="scientific">Sipha flava</name>
    <name type="common">yellow sugarcane aphid</name>
    <dbReference type="NCBI Taxonomy" id="143950"/>
    <lineage>
        <taxon>Eukaryota</taxon>
        <taxon>Metazoa</taxon>
        <taxon>Ecdysozoa</taxon>
        <taxon>Arthropoda</taxon>
        <taxon>Hexapoda</taxon>
        <taxon>Insecta</taxon>
        <taxon>Pterygota</taxon>
        <taxon>Neoptera</taxon>
        <taxon>Paraneoptera</taxon>
        <taxon>Hemiptera</taxon>
        <taxon>Sternorrhyncha</taxon>
        <taxon>Aphidomorpha</taxon>
        <taxon>Aphidoidea</taxon>
        <taxon>Aphididae</taxon>
        <taxon>Sipha</taxon>
    </lineage>
</organism>
<protein>
    <submittedName>
        <fullName evidence="2">Uncharacterized protein</fullName>
    </submittedName>
</protein>
<evidence type="ECO:0000256" key="1">
    <source>
        <dbReference type="SAM" id="SignalP"/>
    </source>
</evidence>
<dbReference type="EMBL" id="GGMS01005479">
    <property type="protein sequence ID" value="MBY74682.1"/>
    <property type="molecule type" value="Transcribed_RNA"/>
</dbReference>
<name>A0A2S2QBV3_9HEMI</name>